<dbReference type="STRING" id="279824.SAMN03080617_04285"/>
<accession>A0A1G5ZPP1</accession>
<sequence>MEKINARNKIENVFRQEFASIETKFHLIDLPVVSLLVSKDEFICNPGVYVFYRGEEVIKVGRNFTNCRKRAWQHIRDNTKVEQLEMKNLQSDPLAQVLLINLKDIKDFHWSAVVEVFLEVNLKPLIRSKRLG</sequence>
<proteinExistence type="predicted"/>
<evidence type="ECO:0000313" key="2">
    <source>
        <dbReference type="Proteomes" id="UP000198756"/>
    </source>
</evidence>
<reference evidence="2" key="1">
    <citation type="submission" date="2016-10" db="EMBL/GenBank/DDBJ databases">
        <authorList>
            <person name="Varghese N."/>
            <person name="Submissions S."/>
        </authorList>
    </citation>
    <scope>NUCLEOTIDE SEQUENCE [LARGE SCALE GENOMIC DNA]</scope>
    <source>
        <strain evidence="2">DSM 22703</strain>
    </source>
</reference>
<gene>
    <name evidence="1" type="ORF">SAMN03080617_04285</name>
</gene>
<dbReference type="AlphaFoldDB" id="A0A1G5ZPP1"/>
<dbReference type="EMBL" id="FMXE01000054">
    <property type="protein sequence ID" value="SDA96779.1"/>
    <property type="molecule type" value="Genomic_DNA"/>
</dbReference>
<evidence type="ECO:0008006" key="3">
    <source>
        <dbReference type="Google" id="ProtNLM"/>
    </source>
</evidence>
<name>A0A1G5ZPP1_9BACT</name>
<protein>
    <recommendedName>
        <fullName evidence="3">GIY-YIG domain-containing protein</fullName>
    </recommendedName>
</protein>
<keyword evidence="2" id="KW-1185">Reference proteome</keyword>
<dbReference type="OrthoDB" id="5910071at2"/>
<evidence type="ECO:0000313" key="1">
    <source>
        <dbReference type="EMBL" id="SDA96779.1"/>
    </source>
</evidence>
<organism evidence="1 2">
    <name type="scientific">Algoriphagus alkaliphilus</name>
    <dbReference type="NCBI Taxonomy" id="279824"/>
    <lineage>
        <taxon>Bacteria</taxon>
        <taxon>Pseudomonadati</taxon>
        <taxon>Bacteroidota</taxon>
        <taxon>Cytophagia</taxon>
        <taxon>Cytophagales</taxon>
        <taxon>Cyclobacteriaceae</taxon>
        <taxon>Algoriphagus</taxon>
    </lineage>
</organism>
<dbReference type="RefSeq" id="WP_092734994.1">
    <property type="nucleotide sequence ID" value="NZ_FMXE01000054.1"/>
</dbReference>
<dbReference type="Proteomes" id="UP000198756">
    <property type="component" value="Unassembled WGS sequence"/>
</dbReference>